<evidence type="ECO:0000313" key="3">
    <source>
        <dbReference type="EMBL" id="MDN3689077.1"/>
    </source>
</evidence>
<feature type="compositionally biased region" description="Basic and acidic residues" evidence="1">
    <location>
        <begin position="809"/>
        <end position="833"/>
    </location>
</feature>
<comment type="caution">
    <text evidence="3">The sequence shown here is derived from an EMBL/GenBank/DDBJ whole genome shotgun (WGS) entry which is preliminary data.</text>
</comment>
<gene>
    <name evidence="3" type="ORF">QWZ15_14655</name>
</gene>
<dbReference type="Gene3D" id="3.40.50.300">
    <property type="entry name" value="P-loop containing nucleotide triphosphate hydrolases"/>
    <property type="match status" value="1"/>
</dbReference>
<organism evidence="3 4">
    <name type="scientific">Cyclobacterium jeungdonense</name>
    <dbReference type="NCBI Taxonomy" id="708087"/>
    <lineage>
        <taxon>Bacteria</taxon>
        <taxon>Pseudomonadati</taxon>
        <taxon>Bacteroidota</taxon>
        <taxon>Cytophagia</taxon>
        <taxon>Cytophagales</taxon>
        <taxon>Cyclobacteriaceae</taxon>
        <taxon>Cyclobacterium</taxon>
    </lineage>
</organism>
<feature type="domain" description="NrS-1 polymerase-like helicase" evidence="2">
    <location>
        <begin position="502"/>
        <end position="610"/>
    </location>
</feature>
<sequence length="833" mass="98513">MPTQEVHSYFSERLRQLGITDQVNTITTPVYESIEGGYKRTAENKSLKAFEAHDKGIQINYFLPNGNPVSWKKEGTKWPRNFVRIRLAKEETYEKEGKTYTKKYHQEKGSPLVPYLTPGLIRKYVDQDQIETLVLVEGEFKAFKGWMVKSADEQMNGVEFIGLPGIHGFYAGDFNHKKEINEIIQQIILECRVRNIVLLLDADTLTLKWQEDKDLSYRASSFANAVKNFRNSLHLLLEDKDVELNNVYFMHLKAKHQDTEKGLDDLLQNIPAKHKEIMDDLMSFHFAKTYFEGILLNDGQAGTVDKHFGLINKETFYTLYKEYIGSRPFIFKKIKYEWTGEELKYVKSAESDRFARIGINWIKRVTLPNHKGIPEERIEKWSVTEIKRDYPKYIAEQMINRDIPRYDGFFSLPCWDPKEYRRAIYGCYNLMEPLIWDYKAGRVDYTLAFIKHLFQGKGRIWWDEEAKCYQEEAIKGDQFTVAMDYLTILHQYPTQKTFVPCLVSRENGTGKSTFLEWLCMVYNGNGTVLNNEQFKKNFNAHWASKFIIGLDEGFLDVDKKAERERLKQMVTAKEIFLELKGIDVKPIPYFGHLIICSNDADNLMKMEEEDTRWFVVKVSKSEKKDPDLVDKLKIEIPAWVHFLNHRKIFHPKVDRLWFDPEDFETEQQRKIVQTTKARLDAVVENYIKDTFLTYKVPELRISRRTLLKKLNNPDISKYRLDEKEVKIWLEDRRGMKYRPTGRCKIPERITGYSEDDEPRIQYEEENQRHYCFLPEEWLSEEEYLEYKSPWNIDPDETEDKDPPAGTFPEAEKLDDKQYKQEQLWQEKKGTAPF</sequence>
<proteinExistence type="predicted"/>
<dbReference type="Proteomes" id="UP001236663">
    <property type="component" value="Unassembled WGS sequence"/>
</dbReference>
<keyword evidence="4" id="KW-1185">Reference proteome</keyword>
<dbReference type="EMBL" id="JAUFQS010000017">
    <property type="protein sequence ID" value="MDN3689077.1"/>
    <property type="molecule type" value="Genomic_DNA"/>
</dbReference>
<dbReference type="InterPro" id="IPR027417">
    <property type="entry name" value="P-loop_NTPase"/>
</dbReference>
<reference evidence="4" key="1">
    <citation type="journal article" date="2019" name="Int. J. Syst. Evol. Microbiol.">
        <title>The Global Catalogue of Microorganisms (GCM) 10K type strain sequencing project: providing services to taxonomists for standard genome sequencing and annotation.</title>
        <authorList>
            <consortium name="The Broad Institute Genomics Platform"/>
            <consortium name="The Broad Institute Genome Sequencing Center for Infectious Disease"/>
            <person name="Wu L."/>
            <person name="Ma J."/>
        </authorList>
    </citation>
    <scope>NUCLEOTIDE SEQUENCE [LARGE SCALE GENOMIC DNA]</scope>
    <source>
        <strain evidence="4">CECT 7706</strain>
    </source>
</reference>
<feature type="region of interest" description="Disordered" evidence="1">
    <location>
        <begin position="788"/>
        <end position="833"/>
    </location>
</feature>
<protein>
    <submittedName>
        <fullName evidence="3">DUF5906 domain-containing protein</fullName>
    </submittedName>
</protein>
<accession>A0ABT8CAB5</accession>
<name>A0ABT8CAB5_9BACT</name>
<dbReference type="RefSeq" id="WP_163386538.1">
    <property type="nucleotide sequence ID" value="NZ_JAUFQS010000017.1"/>
</dbReference>
<evidence type="ECO:0000259" key="2">
    <source>
        <dbReference type="Pfam" id="PF19263"/>
    </source>
</evidence>
<dbReference type="Pfam" id="PF19263">
    <property type="entry name" value="DUF5906"/>
    <property type="match status" value="1"/>
</dbReference>
<evidence type="ECO:0000313" key="4">
    <source>
        <dbReference type="Proteomes" id="UP001236663"/>
    </source>
</evidence>
<evidence type="ECO:0000256" key="1">
    <source>
        <dbReference type="SAM" id="MobiDB-lite"/>
    </source>
</evidence>
<dbReference type="InterPro" id="IPR045455">
    <property type="entry name" value="NrS-1_pol-like_helicase"/>
</dbReference>